<accession>A0A2S7N166</accession>
<gene>
    <name evidence="1" type="ORF">CYL18_07625</name>
</gene>
<evidence type="ECO:0000313" key="1">
    <source>
        <dbReference type="EMBL" id="PQD95753.1"/>
    </source>
</evidence>
<sequence>MLLEESVFNKYFVLLTNEWGKRMKKLLSMLVLPMVIFLTGCSAIEEVSDSLNYVTEATDYIDDLNQFADELPAVAEAAVTDLNSKIQLEELLTEMQSEIEGFNVLEAPAMLDDIHNQVVEHNKELTSKIELYLEKIETGTLSTELLSEIGLLEEIAVYNDLLTEMKKLSE</sequence>
<dbReference type="Pfam" id="PF19903">
    <property type="entry name" value="DUF6376"/>
    <property type="match status" value="1"/>
</dbReference>
<dbReference type="Proteomes" id="UP000239663">
    <property type="component" value="Unassembled WGS sequence"/>
</dbReference>
<keyword evidence="2" id="KW-1185">Reference proteome</keyword>
<dbReference type="RefSeq" id="WP_104848897.1">
    <property type="nucleotide sequence ID" value="NZ_PKOZ01000003.1"/>
</dbReference>
<evidence type="ECO:0000313" key="2">
    <source>
        <dbReference type="Proteomes" id="UP000239663"/>
    </source>
</evidence>
<dbReference type="AlphaFoldDB" id="A0A2S7N166"/>
<reference evidence="1 2" key="1">
    <citation type="submission" date="2017-12" db="EMBL/GenBank/DDBJ databases">
        <title>Taxonomic description and draft genome of Pradoshia cofamensis Gen. nov., sp. nov., a thermotolerant bacillale isolated from anterior gut of earthworm Eisenia fetida.</title>
        <authorList>
            <person name="Saha T."/>
            <person name="Chakraborty R."/>
        </authorList>
    </citation>
    <scope>NUCLEOTIDE SEQUENCE [LARGE SCALE GENOMIC DNA]</scope>
    <source>
        <strain evidence="1 2">EAG3</strain>
    </source>
</reference>
<proteinExistence type="predicted"/>
<dbReference type="OrthoDB" id="2607309at2"/>
<dbReference type="InterPro" id="IPR045956">
    <property type="entry name" value="DUF6376"/>
</dbReference>
<dbReference type="EMBL" id="PKOZ01000003">
    <property type="protein sequence ID" value="PQD95753.1"/>
    <property type="molecule type" value="Genomic_DNA"/>
</dbReference>
<comment type="caution">
    <text evidence="1">The sequence shown here is derived from an EMBL/GenBank/DDBJ whole genome shotgun (WGS) entry which is preliminary data.</text>
</comment>
<organism evidence="1 2">
    <name type="scientific">Pradoshia eiseniae</name>
    <dbReference type="NCBI Taxonomy" id="2064768"/>
    <lineage>
        <taxon>Bacteria</taxon>
        <taxon>Bacillati</taxon>
        <taxon>Bacillota</taxon>
        <taxon>Bacilli</taxon>
        <taxon>Bacillales</taxon>
        <taxon>Bacillaceae</taxon>
        <taxon>Pradoshia</taxon>
    </lineage>
</organism>
<protein>
    <submittedName>
        <fullName evidence="1">Uncharacterized protein</fullName>
    </submittedName>
</protein>
<name>A0A2S7N166_9BACI</name>